<reference evidence="2 3" key="1">
    <citation type="journal article" date="2020" name="bioRxiv">
        <title>Metabolic contributions of an alphaproteobacterial endosymbiont in the apicomplexan Cardiosporidium cionae.</title>
        <authorList>
            <person name="Hunter E.S."/>
            <person name="Paight C.J."/>
            <person name="Lane C.E."/>
        </authorList>
    </citation>
    <scope>NUCLEOTIDE SEQUENCE [LARGE SCALE GENOMIC DNA]</scope>
    <source>
        <strain evidence="2">ESH_2018</strain>
    </source>
</reference>
<evidence type="ECO:0000259" key="1">
    <source>
        <dbReference type="PROSITE" id="PS51352"/>
    </source>
</evidence>
<dbReference type="InterPro" id="IPR036249">
    <property type="entry name" value="Thioredoxin-like_sf"/>
</dbReference>
<keyword evidence="3" id="KW-1185">Reference proteome</keyword>
<accession>A0ABQ7JCD1</accession>
<organism evidence="2 3">
    <name type="scientific">Cardiosporidium cionae</name>
    <dbReference type="NCBI Taxonomy" id="476202"/>
    <lineage>
        <taxon>Eukaryota</taxon>
        <taxon>Sar</taxon>
        <taxon>Alveolata</taxon>
        <taxon>Apicomplexa</taxon>
        <taxon>Aconoidasida</taxon>
        <taxon>Nephromycida</taxon>
        <taxon>Cardiosporidium</taxon>
    </lineage>
</organism>
<dbReference type="Proteomes" id="UP000823046">
    <property type="component" value="Unassembled WGS sequence"/>
</dbReference>
<dbReference type="PANTHER" id="PTHR46472">
    <property type="entry name" value="NUCLEOREDOXIN"/>
    <property type="match status" value="1"/>
</dbReference>
<dbReference type="EMBL" id="JADAQX010000143">
    <property type="protein sequence ID" value="KAF8821693.1"/>
    <property type="molecule type" value="Genomic_DNA"/>
</dbReference>
<proteinExistence type="predicted"/>
<dbReference type="Gene3D" id="3.40.30.10">
    <property type="entry name" value="Glutaredoxin"/>
    <property type="match status" value="3"/>
</dbReference>
<name>A0ABQ7JCD1_9APIC</name>
<feature type="domain" description="Thioredoxin" evidence="1">
    <location>
        <begin position="19"/>
        <end position="215"/>
    </location>
</feature>
<dbReference type="SUPFAM" id="SSF52833">
    <property type="entry name" value="Thioredoxin-like"/>
    <property type="match status" value="1"/>
</dbReference>
<sequence>MPYALPFDDWNTKRELIKKFKLSKLPAIVLLEGDGTVSNSKAYNAMLSSPEEFPWKPQTIDSLLQRGLINSKNASIDPAVLKGKKIGLLFSANWCPPCQKFSPKLVEAYKALKEKKMEFEIVFVSNDESEQKFFEYFGQHMPWLAIPFSDVAGRAMLQDELEITSLPALVILDENRRVINKNGRRAVETDLEGLNFPWVPKVVQDISESVDGLYENPSLIVFMEDAGKDIQEQVKRDLLQLAEQLNSSEKNRGKLSFFIVTNTNPQSVGMRRLFKLPILMQATDTVTKHNSAKPCMVFLDLQKKCYFKIQNQPLKLESIGFFVDSFQNGKLNDIREVIEFPNKKKK</sequence>
<evidence type="ECO:0000313" key="3">
    <source>
        <dbReference type="Proteomes" id="UP000823046"/>
    </source>
</evidence>
<gene>
    <name evidence="2" type="ORF">IE077_001722</name>
</gene>
<dbReference type="InterPro" id="IPR012336">
    <property type="entry name" value="Thioredoxin-like_fold"/>
</dbReference>
<protein>
    <submittedName>
        <fullName evidence="2">Apicoplast-associated thioredoxin family protein Atrx1</fullName>
    </submittedName>
</protein>
<dbReference type="PROSITE" id="PS51352">
    <property type="entry name" value="THIOREDOXIN_2"/>
    <property type="match status" value="1"/>
</dbReference>
<dbReference type="CDD" id="cd02964">
    <property type="entry name" value="TryX_like_family"/>
    <property type="match status" value="1"/>
</dbReference>
<dbReference type="InterPro" id="IPR013766">
    <property type="entry name" value="Thioredoxin_domain"/>
</dbReference>
<dbReference type="Pfam" id="PF13905">
    <property type="entry name" value="Thioredoxin_8"/>
    <property type="match status" value="1"/>
</dbReference>
<comment type="caution">
    <text evidence="2">The sequence shown here is derived from an EMBL/GenBank/DDBJ whole genome shotgun (WGS) entry which is preliminary data.</text>
</comment>
<dbReference type="PANTHER" id="PTHR46472:SF1">
    <property type="entry name" value="NUCLEOREDOXIN"/>
    <property type="match status" value="1"/>
</dbReference>
<evidence type="ECO:0000313" key="2">
    <source>
        <dbReference type="EMBL" id="KAF8821693.1"/>
    </source>
</evidence>